<comment type="similarity">
    <text evidence="2 4">Belongs to the FliE family.</text>
</comment>
<keyword evidence="3 4" id="KW-0975">Bacterial flagellum</keyword>
<evidence type="ECO:0000313" key="7">
    <source>
        <dbReference type="EMBL" id="SNR76431.1"/>
    </source>
</evidence>
<dbReference type="Proteomes" id="UP000198405">
    <property type="component" value="Unassembled WGS sequence"/>
</dbReference>
<dbReference type="PANTHER" id="PTHR34653:SF1">
    <property type="entry name" value="FLAGELLAR HOOK-BASAL BODY COMPLEX PROTEIN FLIE"/>
    <property type="match status" value="1"/>
</dbReference>
<organism evidence="7 8">
    <name type="scientific">Desulfurobacterium atlanticum</name>
    <dbReference type="NCBI Taxonomy" id="240169"/>
    <lineage>
        <taxon>Bacteria</taxon>
        <taxon>Pseudomonadati</taxon>
        <taxon>Aquificota</taxon>
        <taxon>Aquificia</taxon>
        <taxon>Desulfurobacteriales</taxon>
        <taxon>Desulfurobacteriaceae</taxon>
        <taxon>Desulfurobacterium</taxon>
    </lineage>
</organism>
<dbReference type="GO" id="GO:0005198">
    <property type="term" value="F:structural molecule activity"/>
    <property type="evidence" value="ECO:0007669"/>
    <property type="project" value="UniProtKB-UniRule"/>
</dbReference>
<dbReference type="GO" id="GO:0071973">
    <property type="term" value="P:bacterial-type flagellum-dependent cell motility"/>
    <property type="evidence" value="ECO:0007669"/>
    <property type="project" value="InterPro"/>
</dbReference>
<evidence type="ECO:0000313" key="8">
    <source>
        <dbReference type="Proteomes" id="UP000198405"/>
    </source>
</evidence>
<evidence type="ECO:0000256" key="5">
    <source>
        <dbReference type="NCBIfam" id="TIGR00205"/>
    </source>
</evidence>
<keyword evidence="7" id="KW-0969">Cilium</keyword>
<keyword evidence="7" id="KW-0966">Cell projection</keyword>
<accession>A0A238Z0J9</accession>
<dbReference type="HAMAP" id="MF_00724">
    <property type="entry name" value="FliE"/>
    <property type="match status" value="1"/>
</dbReference>
<evidence type="ECO:0000256" key="2">
    <source>
        <dbReference type="ARBA" id="ARBA00009272"/>
    </source>
</evidence>
<dbReference type="OrthoDB" id="9812413at2"/>
<dbReference type="AlphaFoldDB" id="A0A238Z0J9"/>
<sequence>MKINGLGSIKGSLLSGVSETSSNRSKTSFTELLEDFIKDVNNDLNAASQAEEKIMNGNVENFEELLYTISKSEISLRLLVEIRNKALESYQEIMRMQV</sequence>
<feature type="region of interest" description="Disordered" evidence="6">
    <location>
        <begin position="1"/>
        <end position="24"/>
    </location>
</feature>
<dbReference type="GO" id="GO:0009425">
    <property type="term" value="C:bacterial-type flagellum basal body"/>
    <property type="evidence" value="ECO:0007669"/>
    <property type="project" value="UniProtKB-SubCell"/>
</dbReference>
<evidence type="ECO:0000256" key="3">
    <source>
        <dbReference type="ARBA" id="ARBA00023143"/>
    </source>
</evidence>
<dbReference type="NCBIfam" id="TIGR00205">
    <property type="entry name" value="fliE"/>
    <property type="match status" value="1"/>
</dbReference>
<protein>
    <recommendedName>
        <fullName evidence="4 5">Flagellar hook-basal body complex protein FliE</fullName>
    </recommendedName>
</protein>
<keyword evidence="8" id="KW-1185">Reference proteome</keyword>
<dbReference type="EMBL" id="FZOB01000005">
    <property type="protein sequence ID" value="SNR76431.1"/>
    <property type="molecule type" value="Genomic_DNA"/>
</dbReference>
<dbReference type="PRINTS" id="PR01006">
    <property type="entry name" value="FLGHOOKFLIE"/>
</dbReference>
<evidence type="ECO:0000256" key="4">
    <source>
        <dbReference type="HAMAP-Rule" id="MF_00724"/>
    </source>
</evidence>
<gene>
    <name evidence="4" type="primary">fliE</name>
    <name evidence="7" type="ORF">SAMN06265340_105128</name>
</gene>
<reference evidence="8" key="1">
    <citation type="submission" date="2017-06" db="EMBL/GenBank/DDBJ databases">
        <authorList>
            <person name="Varghese N."/>
            <person name="Submissions S."/>
        </authorList>
    </citation>
    <scope>NUCLEOTIDE SEQUENCE [LARGE SCALE GENOMIC DNA]</scope>
    <source>
        <strain evidence="8">DSM 15668</strain>
    </source>
</reference>
<name>A0A238Z0J9_9BACT</name>
<keyword evidence="7" id="KW-0282">Flagellum</keyword>
<comment type="subcellular location">
    <subcellularLocation>
        <location evidence="1 4">Bacterial flagellum basal body</location>
    </subcellularLocation>
</comment>
<evidence type="ECO:0000256" key="6">
    <source>
        <dbReference type="SAM" id="MobiDB-lite"/>
    </source>
</evidence>
<feature type="compositionally biased region" description="Low complexity" evidence="6">
    <location>
        <begin position="1"/>
        <end position="18"/>
    </location>
</feature>
<dbReference type="PANTHER" id="PTHR34653">
    <property type="match status" value="1"/>
</dbReference>
<dbReference type="GO" id="GO:0003774">
    <property type="term" value="F:cytoskeletal motor activity"/>
    <property type="evidence" value="ECO:0007669"/>
    <property type="project" value="InterPro"/>
</dbReference>
<proteinExistence type="inferred from homology"/>
<dbReference type="InterPro" id="IPR001624">
    <property type="entry name" value="FliE"/>
</dbReference>
<dbReference type="Pfam" id="PF02049">
    <property type="entry name" value="FliE"/>
    <property type="match status" value="1"/>
</dbReference>
<dbReference type="RefSeq" id="WP_089323014.1">
    <property type="nucleotide sequence ID" value="NZ_FZOB01000005.1"/>
</dbReference>
<evidence type="ECO:0000256" key="1">
    <source>
        <dbReference type="ARBA" id="ARBA00004117"/>
    </source>
</evidence>